<dbReference type="PANTHER" id="PTHR35807">
    <property type="entry name" value="TRANSCRIPTIONAL REGULATOR REDD-RELATED"/>
    <property type="match status" value="1"/>
</dbReference>
<name>A0A644WAQ0_9ZZZZ</name>
<proteinExistence type="predicted"/>
<keyword evidence="1" id="KW-0812">Transmembrane</keyword>
<protein>
    <submittedName>
        <fullName evidence="2">Uncharacterized protein</fullName>
    </submittedName>
</protein>
<dbReference type="Pfam" id="PF24681">
    <property type="entry name" value="Kelch_KLHDC2_KLHL20_DRC7"/>
    <property type="match status" value="1"/>
</dbReference>
<evidence type="ECO:0000313" key="2">
    <source>
        <dbReference type="EMBL" id="MPM00551.1"/>
    </source>
</evidence>
<sequence>MTNFKKVGCVLIISFFYCLAVFSQGLGFQSNDSPIGERTSYTVFGNNLPTFTNTLAISFDLYLANKKGLGYIFRLNDSHSAKTYSLKSFIKDNQPSELYFNIESEANKIKVNRHPDRSARGQWMHINLLFDMVADSAVLMIDSEVYKTGGLGLDKQIEPKIVFGKDGPHTEVPDMIIKNLKIGNKEKSYFFPLSQSNGTLVRDSLKKTAGQVDNPVWMLTKSYYWEKRFNYSLQKPGGCSFNPQLNCFLIFTNDSIIYYYPDKEQVDKQLAVVPIENSLILGENFYNTKTRETYSYELWNDSSVQKPNISAFDYNTRSWHPVGKAQCESALNHHALFQTEDGELYIYGGYGNYLYSNKIFHYNQSRDQWEAVTLRGNPLPHRYYSASNQTPINDKIYFFGGIGNTTGEQIIGGKQFYDCYEMDINTFTVKKLWENKEKTDFVPANNLIFSKDGTHFYTACYNHYNPQSAITLNYYDVSNGSRIQVGDSIPLYSDRIETNINLYYSSKSNQFFIVSHVFKDKDESNITIYSINNTPIPASLLTESEDYQETEVIRVTPIQITLIGLGALFIAGILFLVKKYKVKIIKKSHRTSPVAEKENTIKAESEEPSGKKKNCVLLFGTFDAFDEKGNNIAHLFSPQIRMVCIQILVASFSKEKGFSSYQLTSMLWPEEEAHKIKNRKGVLISALRKVMQMFKGIELEYANNLYSFKWEEPFYCDYIDFMSNKDNPDHDFLPIIERGNFLTSLHIPEFDQIKAETDSIILEKLENEIEQALVKEDFILLIRCASLILKVDPFNESALKWLLQGYMKTNHQKEAVTAYDSFCSNYLKNFGTAYTKRLNDILKQ</sequence>
<dbReference type="InterPro" id="IPR015915">
    <property type="entry name" value="Kelch-typ_b-propeller"/>
</dbReference>
<dbReference type="EMBL" id="VSSQ01000737">
    <property type="protein sequence ID" value="MPM00551.1"/>
    <property type="molecule type" value="Genomic_DNA"/>
</dbReference>
<dbReference type="SUPFAM" id="SSF117281">
    <property type="entry name" value="Kelch motif"/>
    <property type="match status" value="1"/>
</dbReference>
<dbReference type="GO" id="GO:0006355">
    <property type="term" value="P:regulation of DNA-templated transcription"/>
    <property type="evidence" value="ECO:0007669"/>
    <property type="project" value="TreeGrafter"/>
</dbReference>
<dbReference type="AlphaFoldDB" id="A0A644WAQ0"/>
<comment type="caution">
    <text evidence="2">The sequence shown here is derived from an EMBL/GenBank/DDBJ whole genome shotgun (WGS) entry which is preliminary data.</text>
</comment>
<dbReference type="InterPro" id="IPR051677">
    <property type="entry name" value="AfsR-DnrI-RedD_regulator"/>
</dbReference>
<keyword evidence="1" id="KW-1133">Transmembrane helix</keyword>
<feature type="transmembrane region" description="Helical" evidence="1">
    <location>
        <begin position="558"/>
        <end position="577"/>
    </location>
</feature>
<accession>A0A644WAQ0</accession>
<dbReference type="GO" id="GO:0003677">
    <property type="term" value="F:DNA binding"/>
    <property type="evidence" value="ECO:0007669"/>
    <property type="project" value="TreeGrafter"/>
</dbReference>
<gene>
    <name evidence="2" type="ORF">SDC9_46777</name>
</gene>
<dbReference type="Gene3D" id="2.120.10.80">
    <property type="entry name" value="Kelch-type beta propeller"/>
    <property type="match status" value="1"/>
</dbReference>
<keyword evidence="1" id="KW-0472">Membrane</keyword>
<organism evidence="2">
    <name type="scientific">bioreactor metagenome</name>
    <dbReference type="NCBI Taxonomy" id="1076179"/>
    <lineage>
        <taxon>unclassified sequences</taxon>
        <taxon>metagenomes</taxon>
        <taxon>ecological metagenomes</taxon>
    </lineage>
</organism>
<evidence type="ECO:0000256" key="1">
    <source>
        <dbReference type="SAM" id="Phobius"/>
    </source>
</evidence>
<dbReference type="PANTHER" id="PTHR35807:SF1">
    <property type="entry name" value="TRANSCRIPTIONAL REGULATOR REDD"/>
    <property type="match status" value="1"/>
</dbReference>
<reference evidence="2" key="1">
    <citation type="submission" date="2019-08" db="EMBL/GenBank/DDBJ databases">
        <authorList>
            <person name="Kucharzyk K."/>
            <person name="Murdoch R.W."/>
            <person name="Higgins S."/>
            <person name="Loffler F."/>
        </authorList>
    </citation>
    <scope>NUCLEOTIDE SEQUENCE</scope>
</reference>